<name>A0A0P6W3V1_9HYPH</name>
<dbReference type="PANTHER" id="PTHR34039:SF1">
    <property type="entry name" value="UPF0102 PROTEIN YRAN"/>
    <property type="match status" value="1"/>
</dbReference>
<comment type="similarity">
    <text evidence="1 2">Belongs to the UPF0102 family.</text>
</comment>
<sequence length="126" mass="14349">MTRPTADPSRVSAYRWGLSAETRAAWLLRLKGYAILDRRFRAAGGEIDLVARRGRTVVFVEVKARATLDAALEALDDRTARRIAAAAEIWIARRPALQDFDQRFDLVAVVPRRWPHHMPDAFRPRA</sequence>
<reference evidence="3 4" key="2">
    <citation type="submission" date="2015-10" db="EMBL/GenBank/DDBJ databases">
        <title>Draft Genome Sequence of Prosthecomicrobium hirschii ATCC 27832.</title>
        <authorList>
            <person name="Daniel J."/>
            <person name="Givan S.A."/>
            <person name="Brun Y.V."/>
            <person name="Brown P.J."/>
        </authorList>
    </citation>
    <scope>NUCLEOTIDE SEQUENCE [LARGE SCALE GENOMIC DNA]</scope>
    <source>
        <strain evidence="3 4">16</strain>
    </source>
</reference>
<dbReference type="Gene3D" id="3.40.1350.10">
    <property type="match status" value="1"/>
</dbReference>
<protein>
    <recommendedName>
        <fullName evidence="2">UPF0102 protein ABB55_13445</fullName>
    </recommendedName>
</protein>
<organism evidence="3 4">
    <name type="scientific">Prosthecodimorpha hirschii</name>
    <dbReference type="NCBI Taxonomy" id="665126"/>
    <lineage>
        <taxon>Bacteria</taxon>
        <taxon>Pseudomonadati</taxon>
        <taxon>Pseudomonadota</taxon>
        <taxon>Alphaproteobacteria</taxon>
        <taxon>Hyphomicrobiales</taxon>
        <taxon>Ancalomicrobiaceae</taxon>
        <taxon>Prosthecodimorpha</taxon>
    </lineage>
</organism>
<dbReference type="HAMAP" id="MF_00048">
    <property type="entry name" value="UPF0102"/>
    <property type="match status" value="1"/>
</dbReference>
<keyword evidence="4" id="KW-1185">Reference proteome</keyword>
<proteinExistence type="inferred from homology"/>
<dbReference type="NCBIfam" id="NF009151">
    <property type="entry name" value="PRK12497.1-5"/>
    <property type="match status" value="1"/>
</dbReference>
<dbReference type="InterPro" id="IPR003509">
    <property type="entry name" value="UPF0102_YraN-like"/>
</dbReference>
<evidence type="ECO:0000313" key="3">
    <source>
        <dbReference type="EMBL" id="KPL53096.1"/>
    </source>
</evidence>
<gene>
    <name evidence="3" type="ORF">ABB55_13445</name>
</gene>
<dbReference type="NCBIfam" id="TIGR00252">
    <property type="entry name" value="YraN family protein"/>
    <property type="match status" value="1"/>
</dbReference>
<accession>A0A0P6W3V1</accession>
<dbReference type="InterPro" id="IPR011335">
    <property type="entry name" value="Restrct_endonuc-II-like"/>
</dbReference>
<dbReference type="Pfam" id="PF02021">
    <property type="entry name" value="UPF0102"/>
    <property type="match status" value="1"/>
</dbReference>
<evidence type="ECO:0000313" key="4">
    <source>
        <dbReference type="Proteomes" id="UP000048984"/>
    </source>
</evidence>
<dbReference type="EMBL" id="LJYW01000001">
    <property type="protein sequence ID" value="KPL53096.1"/>
    <property type="molecule type" value="Genomic_DNA"/>
</dbReference>
<dbReference type="Proteomes" id="UP000048984">
    <property type="component" value="Unassembled WGS sequence"/>
</dbReference>
<dbReference type="AlphaFoldDB" id="A0A0P6W3V1"/>
<dbReference type="InterPro" id="IPR011856">
    <property type="entry name" value="tRNA_endonuc-like_dom_sf"/>
</dbReference>
<dbReference type="PANTHER" id="PTHR34039">
    <property type="entry name" value="UPF0102 PROTEIN YRAN"/>
    <property type="match status" value="1"/>
</dbReference>
<dbReference type="SUPFAM" id="SSF52980">
    <property type="entry name" value="Restriction endonuclease-like"/>
    <property type="match status" value="1"/>
</dbReference>
<evidence type="ECO:0000256" key="2">
    <source>
        <dbReference type="HAMAP-Rule" id="MF_00048"/>
    </source>
</evidence>
<evidence type="ECO:0000256" key="1">
    <source>
        <dbReference type="ARBA" id="ARBA00006738"/>
    </source>
</evidence>
<dbReference type="GO" id="GO:0003676">
    <property type="term" value="F:nucleic acid binding"/>
    <property type="evidence" value="ECO:0007669"/>
    <property type="project" value="InterPro"/>
</dbReference>
<reference evidence="3 4" key="1">
    <citation type="submission" date="2015-09" db="EMBL/GenBank/DDBJ databases">
        <authorList>
            <person name="Jackson K.R."/>
            <person name="Lunt B.L."/>
            <person name="Fisher J.N.B."/>
            <person name="Gardner A.V."/>
            <person name="Bailey M.E."/>
            <person name="Deus L.M."/>
            <person name="Earl A.S."/>
            <person name="Gibby P.D."/>
            <person name="Hartmann K.A."/>
            <person name="Liu J.E."/>
            <person name="Manci A.M."/>
            <person name="Nielsen D.A."/>
            <person name="Solomon M.B."/>
            <person name="Breakwell D.P."/>
            <person name="Burnett S.H."/>
            <person name="Grose J.H."/>
        </authorList>
    </citation>
    <scope>NUCLEOTIDE SEQUENCE [LARGE SCALE GENOMIC DNA]</scope>
    <source>
        <strain evidence="3 4">16</strain>
    </source>
</reference>
<dbReference type="RefSeq" id="WP_054359259.1">
    <property type="nucleotide sequence ID" value="NZ_LJYW01000001.1"/>
</dbReference>
<dbReference type="STRING" id="665126.ABB55_13445"/>
<comment type="caution">
    <text evidence="3">The sequence shown here is derived from an EMBL/GenBank/DDBJ whole genome shotgun (WGS) entry which is preliminary data.</text>
</comment>